<dbReference type="Pfam" id="PF00595">
    <property type="entry name" value="PDZ"/>
    <property type="match status" value="1"/>
</dbReference>
<dbReference type="AlphaFoldDB" id="A0ABD2PL21"/>
<comment type="caution">
    <text evidence="3">The sequence shown here is derived from an EMBL/GenBank/DDBJ whole genome shotgun (WGS) entry which is preliminary data.</text>
</comment>
<sequence>MKQDIRTHYPITAKSQIIAQESTYEDKLSSRSSCTSSSSTILSFESSDSQPRYPVTRKRTAQESQLPELGPECTAKCSRLLKPVMGAGIRSHPSYQRVLAENNSRLEPVCQVPLPAMFQHLKSLPVSLSPVKCTAETQTSPLRSQPITPKSATKRMRNSRRNSGASMISNIRKSFGTLRRAMSAERLNSEETNDPGTAPPTPKSVQKLFHSAPQRSPAKMLSSTKKALFSPIKMRFTRTNPTCSRSRSANIVPQPVVPIVDATVPSLSWTILERHRDGSFKIRLDRANLQIMFGVNVARDEQGLYVSRLGSVRTVAAYWDLIHAGDRILQVNNVDVSNLSVQELREKIQDKLSVEFHVKPAHPRQLAVLRSGSQSCLYSSQH</sequence>
<evidence type="ECO:0000256" key="1">
    <source>
        <dbReference type="SAM" id="MobiDB-lite"/>
    </source>
</evidence>
<feature type="region of interest" description="Disordered" evidence="1">
    <location>
        <begin position="28"/>
        <end position="67"/>
    </location>
</feature>
<dbReference type="InterPro" id="IPR036034">
    <property type="entry name" value="PDZ_sf"/>
</dbReference>
<dbReference type="Proteomes" id="UP001626550">
    <property type="component" value="Unassembled WGS sequence"/>
</dbReference>
<evidence type="ECO:0000313" key="4">
    <source>
        <dbReference type="Proteomes" id="UP001626550"/>
    </source>
</evidence>
<feature type="compositionally biased region" description="Polar residues" evidence="1">
    <location>
        <begin position="136"/>
        <end position="151"/>
    </location>
</feature>
<proteinExistence type="predicted"/>
<keyword evidence="4" id="KW-1185">Reference proteome</keyword>
<dbReference type="PROSITE" id="PS50106">
    <property type="entry name" value="PDZ"/>
    <property type="match status" value="1"/>
</dbReference>
<feature type="region of interest" description="Disordered" evidence="1">
    <location>
        <begin position="136"/>
        <end position="162"/>
    </location>
</feature>
<organism evidence="3 4">
    <name type="scientific">Cichlidogyrus casuarinus</name>
    <dbReference type="NCBI Taxonomy" id="1844966"/>
    <lineage>
        <taxon>Eukaryota</taxon>
        <taxon>Metazoa</taxon>
        <taxon>Spiralia</taxon>
        <taxon>Lophotrochozoa</taxon>
        <taxon>Platyhelminthes</taxon>
        <taxon>Monogenea</taxon>
        <taxon>Monopisthocotylea</taxon>
        <taxon>Dactylogyridea</taxon>
        <taxon>Ancyrocephalidae</taxon>
        <taxon>Cichlidogyrus</taxon>
    </lineage>
</organism>
<feature type="domain" description="PDZ" evidence="2">
    <location>
        <begin position="281"/>
        <end position="350"/>
    </location>
</feature>
<dbReference type="SUPFAM" id="SSF50156">
    <property type="entry name" value="PDZ domain-like"/>
    <property type="match status" value="1"/>
</dbReference>
<dbReference type="InterPro" id="IPR001478">
    <property type="entry name" value="PDZ"/>
</dbReference>
<evidence type="ECO:0000313" key="3">
    <source>
        <dbReference type="EMBL" id="KAL3308210.1"/>
    </source>
</evidence>
<dbReference type="Gene3D" id="2.30.42.10">
    <property type="match status" value="1"/>
</dbReference>
<feature type="compositionally biased region" description="Low complexity" evidence="1">
    <location>
        <begin position="30"/>
        <end position="49"/>
    </location>
</feature>
<feature type="region of interest" description="Disordered" evidence="1">
    <location>
        <begin position="186"/>
        <end position="223"/>
    </location>
</feature>
<protein>
    <recommendedName>
        <fullName evidence="2">PDZ domain-containing protein</fullName>
    </recommendedName>
</protein>
<name>A0ABD2PL21_9PLAT</name>
<reference evidence="3 4" key="1">
    <citation type="submission" date="2024-11" db="EMBL/GenBank/DDBJ databases">
        <title>Adaptive evolution of stress response genes in parasites aligns with host niche diversity.</title>
        <authorList>
            <person name="Hahn C."/>
            <person name="Resl P."/>
        </authorList>
    </citation>
    <scope>NUCLEOTIDE SEQUENCE [LARGE SCALE GENOMIC DNA]</scope>
    <source>
        <strain evidence="3">EGGRZ-B1_66</strain>
        <tissue evidence="3">Body</tissue>
    </source>
</reference>
<dbReference type="EMBL" id="JBJKFK010005651">
    <property type="protein sequence ID" value="KAL3308210.1"/>
    <property type="molecule type" value="Genomic_DNA"/>
</dbReference>
<evidence type="ECO:0000259" key="2">
    <source>
        <dbReference type="PROSITE" id="PS50106"/>
    </source>
</evidence>
<accession>A0ABD2PL21</accession>
<gene>
    <name evidence="3" type="ORF">Ciccas_013261</name>
</gene>